<name>A0A8J5SDN0_ZIZPA</name>
<feature type="region of interest" description="Disordered" evidence="1">
    <location>
        <begin position="160"/>
        <end position="180"/>
    </location>
</feature>
<reference evidence="2" key="2">
    <citation type="submission" date="2021-02" db="EMBL/GenBank/DDBJ databases">
        <authorList>
            <person name="Kimball J.A."/>
            <person name="Haas M.W."/>
            <person name="Macchietto M."/>
            <person name="Kono T."/>
            <person name="Duquette J."/>
            <person name="Shao M."/>
        </authorList>
    </citation>
    <scope>NUCLEOTIDE SEQUENCE</scope>
    <source>
        <tissue evidence="2">Fresh leaf tissue</tissue>
    </source>
</reference>
<reference evidence="2" key="1">
    <citation type="journal article" date="2021" name="bioRxiv">
        <title>Whole Genome Assembly and Annotation of Northern Wild Rice, Zizania palustris L., Supports a Whole Genome Duplication in the Zizania Genus.</title>
        <authorList>
            <person name="Haas M."/>
            <person name="Kono T."/>
            <person name="Macchietto M."/>
            <person name="Millas R."/>
            <person name="McGilp L."/>
            <person name="Shao M."/>
            <person name="Duquette J."/>
            <person name="Hirsch C.N."/>
            <person name="Kimball J."/>
        </authorList>
    </citation>
    <scope>NUCLEOTIDE SEQUENCE</scope>
    <source>
        <tissue evidence="2">Fresh leaf tissue</tissue>
    </source>
</reference>
<feature type="compositionally biased region" description="Basic and acidic residues" evidence="1">
    <location>
        <begin position="168"/>
        <end position="180"/>
    </location>
</feature>
<dbReference type="Proteomes" id="UP000729402">
    <property type="component" value="Unassembled WGS sequence"/>
</dbReference>
<keyword evidence="3" id="KW-1185">Reference proteome</keyword>
<sequence length="180" mass="19916">MEERRGVASNCSATERRHYGRRHRRPGYAVRAAREPRQLSEDLLGDSARRWERRGEAAKRVIDEGDAAVVVVRPPSALSSPSPDDLSRRRLHLCHHVRAPCQPPPSRWPSTPPPLPSSLTVVPCAHVLAPSFVGLASAPRGTHPSRVPIEMVLGLPPQNLFPTNPATAERRHNDTFLHGK</sequence>
<evidence type="ECO:0000256" key="1">
    <source>
        <dbReference type="SAM" id="MobiDB-lite"/>
    </source>
</evidence>
<dbReference type="AlphaFoldDB" id="A0A8J5SDN0"/>
<feature type="region of interest" description="Disordered" evidence="1">
    <location>
        <begin position="1"/>
        <end position="29"/>
    </location>
</feature>
<evidence type="ECO:0000313" key="2">
    <source>
        <dbReference type="EMBL" id="KAG8055641.1"/>
    </source>
</evidence>
<comment type="caution">
    <text evidence="2">The sequence shown here is derived from an EMBL/GenBank/DDBJ whole genome shotgun (WGS) entry which is preliminary data.</text>
</comment>
<accession>A0A8J5SDN0</accession>
<proteinExistence type="predicted"/>
<evidence type="ECO:0000313" key="3">
    <source>
        <dbReference type="Proteomes" id="UP000729402"/>
    </source>
</evidence>
<dbReference type="EMBL" id="JAAALK010000288">
    <property type="protein sequence ID" value="KAG8055641.1"/>
    <property type="molecule type" value="Genomic_DNA"/>
</dbReference>
<gene>
    <name evidence="2" type="ORF">GUJ93_ZPchr0001g32298</name>
</gene>
<protein>
    <submittedName>
        <fullName evidence="2">Uncharacterized protein</fullName>
    </submittedName>
</protein>
<organism evidence="2 3">
    <name type="scientific">Zizania palustris</name>
    <name type="common">Northern wild rice</name>
    <dbReference type="NCBI Taxonomy" id="103762"/>
    <lineage>
        <taxon>Eukaryota</taxon>
        <taxon>Viridiplantae</taxon>
        <taxon>Streptophyta</taxon>
        <taxon>Embryophyta</taxon>
        <taxon>Tracheophyta</taxon>
        <taxon>Spermatophyta</taxon>
        <taxon>Magnoliopsida</taxon>
        <taxon>Liliopsida</taxon>
        <taxon>Poales</taxon>
        <taxon>Poaceae</taxon>
        <taxon>BOP clade</taxon>
        <taxon>Oryzoideae</taxon>
        <taxon>Oryzeae</taxon>
        <taxon>Zizaniinae</taxon>
        <taxon>Zizania</taxon>
    </lineage>
</organism>